<keyword evidence="8" id="KW-1185">Reference proteome</keyword>
<feature type="transmembrane region" description="Helical" evidence="5">
    <location>
        <begin position="57"/>
        <end position="77"/>
    </location>
</feature>
<feature type="transmembrane region" description="Helical" evidence="5">
    <location>
        <begin position="175"/>
        <end position="193"/>
    </location>
</feature>
<dbReference type="InterPro" id="IPR020846">
    <property type="entry name" value="MFS_dom"/>
</dbReference>
<evidence type="ECO:0000256" key="2">
    <source>
        <dbReference type="ARBA" id="ARBA00022692"/>
    </source>
</evidence>
<dbReference type="GO" id="GO:0046943">
    <property type="term" value="F:carboxylic acid transmembrane transporter activity"/>
    <property type="evidence" value="ECO:0007669"/>
    <property type="project" value="TreeGrafter"/>
</dbReference>
<comment type="subcellular location">
    <subcellularLocation>
        <location evidence="1">Membrane</location>
        <topology evidence="1">Multi-pass membrane protein</topology>
    </subcellularLocation>
</comment>
<feature type="transmembrane region" description="Helical" evidence="5">
    <location>
        <begin position="320"/>
        <end position="338"/>
    </location>
</feature>
<dbReference type="RefSeq" id="WP_061151438.1">
    <property type="nucleotide sequence ID" value="NZ_FCOM02000059.1"/>
</dbReference>
<feature type="transmembrane region" description="Helical" evidence="5">
    <location>
        <begin position="89"/>
        <end position="106"/>
    </location>
</feature>
<feature type="transmembrane region" description="Helical" evidence="5">
    <location>
        <begin position="292"/>
        <end position="313"/>
    </location>
</feature>
<dbReference type="PANTHER" id="PTHR23508:SF10">
    <property type="entry name" value="CARBOXYLIC ACID TRANSPORTER PROTEIN HOMOLOG"/>
    <property type="match status" value="1"/>
</dbReference>
<dbReference type="Proteomes" id="UP000055019">
    <property type="component" value="Unassembled WGS sequence"/>
</dbReference>
<evidence type="ECO:0000256" key="5">
    <source>
        <dbReference type="SAM" id="Phobius"/>
    </source>
</evidence>
<keyword evidence="2 5" id="KW-0812">Transmembrane</keyword>
<feature type="domain" description="Major facilitator superfamily (MFS) profile" evidence="6">
    <location>
        <begin position="23"/>
        <end position="434"/>
    </location>
</feature>
<dbReference type="GO" id="GO:0005886">
    <property type="term" value="C:plasma membrane"/>
    <property type="evidence" value="ECO:0007669"/>
    <property type="project" value="TreeGrafter"/>
</dbReference>
<dbReference type="Gene3D" id="1.20.1250.20">
    <property type="entry name" value="MFS general substrate transporter like domains"/>
    <property type="match status" value="1"/>
</dbReference>
<evidence type="ECO:0000313" key="8">
    <source>
        <dbReference type="Proteomes" id="UP000055019"/>
    </source>
</evidence>
<name>A0A158KVY2_9BURK</name>
<dbReference type="PROSITE" id="PS00217">
    <property type="entry name" value="SUGAR_TRANSPORT_2"/>
    <property type="match status" value="1"/>
</dbReference>
<dbReference type="InterPro" id="IPR011701">
    <property type="entry name" value="MFS"/>
</dbReference>
<evidence type="ECO:0000259" key="6">
    <source>
        <dbReference type="PROSITE" id="PS50850"/>
    </source>
</evidence>
<dbReference type="CDD" id="cd17365">
    <property type="entry name" value="MFS_PcaK_like"/>
    <property type="match status" value="1"/>
</dbReference>
<keyword evidence="3 5" id="KW-1133">Transmembrane helix</keyword>
<dbReference type="AlphaFoldDB" id="A0A158KVY2"/>
<proteinExistence type="predicted"/>
<keyword evidence="4 5" id="KW-0472">Membrane</keyword>
<organism evidence="7 8">
    <name type="scientific">Caballeronia arvi</name>
    <dbReference type="NCBI Taxonomy" id="1777135"/>
    <lineage>
        <taxon>Bacteria</taxon>
        <taxon>Pseudomonadati</taxon>
        <taxon>Pseudomonadota</taxon>
        <taxon>Betaproteobacteria</taxon>
        <taxon>Burkholderiales</taxon>
        <taxon>Burkholderiaceae</taxon>
        <taxon>Caballeronia</taxon>
    </lineage>
</organism>
<evidence type="ECO:0000313" key="7">
    <source>
        <dbReference type="EMBL" id="SAL85328.1"/>
    </source>
</evidence>
<dbReference type="EMBL" id="FCOM02000059">
    <property type="protein sequence ID" value="SAL85328.1"/>
    <property type="molecule type" value="Genomic_DNA"/>
</dbReference>
<feature type="transmembrane region" description="Helical" evidence="5">
    <location>
        <begin position="408"/>
        <end position="429"/>
    </location>
</feature>
<feature type="transmembrane region" description="Helical" evidence="5">
    <location>
        <begin position="344"/>
        <end position="367"/>
    </location>
</feature>
<protein>
    <submittedName>
        <fullName evidence="7">Major facilitator transporter</fullName>
    </submittedName>
</protein>
<comment type="caution">
    <text evidence="7">The sequence shown here is derived from an EMBL/GenBank/DDBJ whole genome shotgun (WGS) entry which is preliminary data.</text>
</comment>
<sequence>MDHHAAAGDALFNTRLNSRHLMVMFWCSLLMLFDGYDLVIYGSILPDLMHDWQLSPVTAGFIGSSALFGMMVGALTLGSSSDRFGRRRIILLSLVLFGIAAFGNAFCTNTTEFALCRFMTGLGLGAMVPNIVALVTEMSPRSKRNIMVTVMLSFFSVGGVVAALIGKAITPEFGWRANFLIAGIPLLFFPVFYKWLPESISYLIAHKRFAQVEPVLRSYAPDFHGSAASLAAEEEDVEQARVRAVELFSHGRLMDTLFLWVAFGMCMLMVYGLNTWLPKLMAASGYSLGSSLSFLITLNIGAVIGGLCSGWLADRFGGKPTLILFFAVAAVSIGLLGYKQSPIVLNILLMAAGATTIGTLCIAHAFAAQLYPSGIRSTGVGWAAAAGRFGAMAGPALGGYLLAQKFAVSFSFLVFAAPGIVAAIAVLLISSRRVRAEHPVHTLASQAK</sequence>
<evidence type="ECO:0000256" key="3">
    <source>
        <dbReference type="ARBA" id="ARBA00022989"/>
    </source>
</evidence>
<dbReference type="Pfam" id="PF07690">
    <property type="entry name" value="MFS_1"/>
    <property type="match status" value="1"/>
</dbReference>
<dbReference type="SUPFAM" id="SSF103473">
    <property type="entry name" value="MFS general substrate transporter"/>
    <property type="match status" value="1"/>
</dbReference>
<dbReference type="PROSITE" id="PS50850">
    <property type="entry name" value="MFS"/>
    <property type="match status" value="1"/>
</dbReference>
<accession>A0A158KVY2</accession>
<feature type="transmembrane region" description="Helical" evidence="5">
    <location>
        <begin position="118"/>
        <end position="136"/>
    </location>
</feature>
<gene>
    <name evidence="7" type="ORF">AWB74_07260</name>
</gene>
<feature type="transmembrane region" description="Helical" evidence="5">
    <location>
        <begin position="21"/>
        <end position="45"/>
    </location>
</feature>
<feature type="transmembrane region" description="Helical" evidence="5">
    <location>
        <begin position="148"/>
        <end position="169"/>
    </location>
</feature>
<evidence type="ECO:0000256" key="4">
    <source>
        <dbReference type="ARBA" id="ARBA00023136"/>
    </source>
</evidence>
<dbReference type="InterPro" id="IPR005829">
    <property type="entry name" value="Sugar_transporter_CS"/>
</dbReference>
<reference evidence="7" key="1">
    <citation type="submission" date="2016-01" db="EMBL/GenBank/DDBJ databases">
        <authorList>
            <person name="Peeters C."/>
        </authorList>
    </citation>
    <scope>NUCLEOTIDE SEQUENCE [LARGE SCALE GENOMIC DNA]</scope>
    <source>
        <strain evidence="7">LMG 29317</strain>
    </source>
</reference>
<dbReference type="OrthoDB" id="7066727at2"/>
<evidence type="ECO:0000256" key="1">
    <source>
        <dbReference type="ARBA" id="ARBA00004141"/>
    </source>
</evidence>
<dbReference type="InterPro" id="IPR036259">
    <property type="entry name" value="MFS_trans_sf"/>
</dbReference>
<dbReference type="PANTHER" id="PTHR23508">
    <property type="entry name" value="CARBOXYLIC ACID TRANSPORTER PROTEIN HOMOLOG"/>
    <property type="match status" value="1"/>
</dbReference>
<feature type="transmembrane region" description="Helical" evidence="5">
    <location>
        <begin position="257"/>
        <end position="277"/>
    </location>
</feature>